<dbReference type="Proteomes" id="UP000230586">
    <property type="component" value="Unassembled WGS sequence"/>
</dbReference>
<accession>A0A2M6XTM4</accession>
<dbReference type="GO" id="GO:0006364">
    <property type="term" value="P:rRNA processing"/>
    <property type="evidence" value="ECO:0007669"/>
    <property type="project" value="UniProtKB-UniRule"/>
</dbReference>
<dbReference type="AlphaFoldDB" id="A0A2M6XTM4"/>
<name>A0A2M6XTM4_9BACT</name>
<reference evidence="9" key="1">
    <citation type="submission" date="2017-09" db="EMBL/GenBank/DDBJ databases">
        <title>Depth-based differentiation of microbial function through sediment-hosted aquifers and enrichment of novel symbionts in the deep terrestrial subsurface.</title>
        <authorList>
            <person name="Probst A.J."/>
            <person name="Ladd B."/>
            <person name="Jarett J.K."/>
            <person name="Geller-Mcgrath D.E."/>
            <person name="Sieber C.M.K."/>
            <person name="Emerson J.B."/>
            <person name="Anantharaman K."/>
            <person name="Thomas B.C."/>
            <person name="Malmstrom R."/>
            <person name="Stieglmeier M."/>
            <person name="Klingl A."/>
            <person name="Woyke T."/>
            <person name="Ryan C.M."/>
            <person name="Banfield J.F."/>
        </authorList>
    </citation>
    <scope>NUCLEOTIDE SEQUENCE [LARGE SCALE GENOMIC DNA]</scope>
</reference>
<dbReference type="PANTHER" id="PTHR46986">
    <property type="entry name" value="ENDORIBONUCLEASE YBEY, CHLOROPLASTIC"/>
    <property type="match status" value="1"/>
</dbReference>
<keyword evidence="2 7" id="KW-0540">Nuclease</keyword>
<evidence type="ECO:0000256" key="5">
    <source>
        <dbReference type="ARBA" id="ARBA00022801"/>
    </source>
</evidence>
<keyword evidence="7" id="KW-0690">Ribosome biogenesis</keyword>
<dbReference type="PROSITE" id="PS01306">
    <property type="entry name" value="UPF0054"/>
    <property type="match status" value="1"/>
</dbReference>
<protein>
    <recommendedName>
        <fullName evidence="7">Endoribonuclease YbeY</fullName>
        <ecNumber evidence="7">3.1.-.-</ecNumber>
    </recommendedName>
</protein>
<comment type="similarity">
    <text evidence="1 7">Belongs to the endoribonuclease YbeY family.</text>
</comment>
<feature type="binding site" evidence="7">
    <location>
        <position position="109"/>
    </location>
    <ligand>
        <name>Zn(2+)</name>
        <dbReference type="ChEBI" id="CHEBI:29105"/>
        <note>catalytic</note>
    </ligand>
</feature>
<proteinExistence type="inferred from homology"/>
<keyword evidence="4 7" id="KW-0255">Endonuclease</keyword>
<dbReference type="HAMAP" id="MF_00009">
    <property type="entry name" value="Endoribonucl_YbeY"/>
    <property type="match status" value="1"/>
</dbReference>
<sequence length="139" mass="16088">MIEINNIVRADINKKIIKNVLTEIIDILKLKYDDISVVLVSSNQIRKINKKYRQIDKATDVLSFNYSSSRHRIDGEIVICYKVAKEQAWKHDLAISDEINRLLIHGLLHLAGYAHQNKRETSKMGKLEFLIKQTLNSKS</sequence>
<feature type="binding site" evidence="7">
    <location>
        <position position="105"/>
    </location>
    <ligand>
        <name>Zn(2+)</name>
        <dbReference type="ChEBI" id="CHEBI:29105"/>
        <note>catalytic</note>
    </ligand>
</feature>
<dbReference type="PANTHER" id="PTHR46986:SF1">
    <property type="entry name" value="ENDORIBONUCLEASE YBEY, CHLOROPLASTIC"/>
    <property type="match status" value="1"/>
</dbReference>
<evidence type="ECO:0000256" key="2">
    <source>
        <dbReference type="ARBA" id="ARBA00022722"/>
    </source>
</evidence>
<comment type="caution">
    <text evidence="8">The sequence shown here is derived from an EMBL/GenBank/DDBJ whole genome shotgun (WGS) entry which is preliminary data.</text>
</comment>
<dbReference type="EC" id="3.1.-.-" evidence="7"/>
<keyword evidence="6 7" id="KW-0862">Zinc</keyword>
<keyword evidence="7" id="KW-0963">Cytoplasm</keyword>
<dbReference type="InterPro" id="IPR020549">
    <property type="entry name" value="YbeY_CS"/>
</dbReference>
<gene>
    <name evidence="7 8" type="primary">ybeY</name>
    <name evidence="8" type="ORF">COT27_00200</name>
</gene>
<dbReference type="InterPro" id="IPR023091">
    <property type="entry name" value="MetalPrtase_cat_dom_sf_prd"/>
</dbReference>
<dbReference type="EMBL" id="PEXX01000003">
    <property type="protein sequence ID" value="PIU10995.1"/>
    <property type="molecule type" value="Genomic_DNA"/>
</dbReference>
<dbReference type="GO" id="GO:0004222">
    <property type="term" value="F:metalloendopeptidase activity"/>
    <property type="evidence" value="ECO:0007669"/>
    <property type="project" value="InterPro"/>
</dbReference>
<dbReference type="Gene3D" id="3.40.390.30">
    <property type="entry name" value="Metalloproteases ('zincins'), catalytic domain"/>
    <property type="match status" value="1"/>
</dbReference>
<organism evidence="8 9">
    <name type="scientific">Candidatus Kuenenbacteria bacterium CG08_land_8_20_14_0_20_37_23</name>
    <dbReference type="NCBI Taxonomy" id="1974617"/>
    <lineage>
        <taxon>Bacteria</taxon>
        <taxon>Candidatus Kueneniibacteriota</taxon>
    </lineage>
</organism>
<dbReference type="GO" id="GO:0005737">
    <property type="term" value="C:cytoplasm"/>
    <property type="evidence" value="ECO:0007669"/>
    <property type="project" value="UniProtKB-SubCell"/>
</dbReference>
<keyword evidence="7" id="KW-0698">rRNA processing</keyword>
<evidence type="ECO:0000256" key="1">
    <source>
        <dbReference type="ARBA" id="ARBA00010875"/>
    </source>
</evidence>
<dbReference type="NCBIfam" id="TIGR00043">
    <property type="entry name" value="rRNA maturation RNase YbeY"/>
    <property type="match status" value="1"/>
</dbReference>
<evidence type="ECO:0000256" key="3">
    <source>
        <dbReference type="ARBA" id="ARBA00022723"/>
    </source>
</evidence>
<evidence type="ECO:0000256" key="7">
    <source>
        <dbReference type="HAMAP-Rule" id="MF_00009"/>
    </source>
</evidence>
<evidence type="ECO:0000256" key="4">
    <source>
        <dbReference type="ARBA" id="ARBA00022759"/>
    </source>
</evidence>
<evidence type="ECO:0000256" key="6">
    <source>
        <dbReference type="ARBA" id="ARBA00022833"/>
    </source>
</evidence>
<dbReference type="GO" id="GO:0008270">
    <property type="term" value="F:zinc ion binding"/>
    <property type="evidence" value="ECO:0007669"/>
    <property type="project" value="UniProtKB-UniRule"/>
</dbReference>
<comment type="function">
    <text evidence="7">Single strand-specific metallo-endoribonuclease involved in late-stage 70S ribosome quality control and in maturation of the 3' terminus of the 16S rRNA.</text>
</comment>
<evidence type="ECO:0000313" key="9">
    <source>
        <dbReference type="Proteomes" id="UP000230586"/>
    </source>
</evidence>
<keyword evidence="5 7" id="KW-0378">Hydrolase</keyword>
<comment type="subcellular location">
    <subcellularLocation>
        <location evidence="7">Cytoplasm</location>
    </subcellularLocation>
</comment>
<dbReference type="SUPFAM" id="SSF55486">
    <property type="entry name" value="Metalloproteases ('zincins'), catalytic domain"/>
    <property type="match status" value="1"/>
</dbReference>
<comment type="cofactor">
    <cofactor evidence="7">
        <name>Zn(2+)</name>
        <dbReference type="ChEBI" id="CHEBI:29105"/>
    </cofactor>
    <text evidence="7">Binds 1 zinc ion.</text>
</comment>
<dbReference type="InterPro" id="IPR002036">
    <property type="entry name" value="YbeY"/>
</dbReference>
<evidence type="ECO:0000313" key="8">
    <source>
        <dbReference type="EMBL" id="PIU10995.1"/>
    </source>
</evidence>
<feature type="binding site" evidence="7">
    <location>
        <position position="115"/>
    </location>
    <ligand>
        <name>Zn(2+)</name>
        <dbReference type="ChEBI" id="CHEBI:29105"/>
        <note>catalytic</note>
    </ligand>
</feature>
<dbReference type="Pfam" id="PF02130">
    <property type="entry name" value="YbeY"/>
    <property type="match status" value="1"/>
</dbReference>
<dbReference type="GO" id="GO:0004521">
    <property type="term" value="F:RNA endonuclease activity"/>
    <property type="evidence" value="ECO:0007669"/>
    <property type="project" value="UniProtKB-UniRule"/>
</dbReference>
<keyword evidence="3 7" id="KW-0479">Metal-binding</keyword>